<protein>
    <recommendedName>
        <fullName evidence="4">TerD domain-containing protein</fullName>
    </recommendedName>
</protein>
<dbReference type="Proteomes" id="UP000597656">
    <property type="component" value="Unassembled WGS sequence"/>
</dbReference>
<reference evidence="3" key="1">
    <citation type="journal article" date="2019" name="Int. J. Syst. Evol. Microbiol.">
        <title>The Global Catalogue of Microorganisms (GCM) 10K type strain sequencing project: providing services to taxonomists for standard genome sequencing and annotation.</title>
        <authorList>
            <consortium name="The Broad Institute Genomics Platform"/>
            <consortium name="The Broad Institute Genome Sequencing Center for Infectious Disease"/>
            <person name="Wu L."/>
            <person name="Ma J."/>
        </authorList>
    </citation>
    <scope>NUCLEOTIDE SEQUENCE [LARGE SCALE GENOMIC DNA]</scope>
    <source>
        <strain evidence="3">CGMCC 4.7319</strain>
    </source>
</reference>
<proteinExistence type="predicted"/>
<organism evidence="2 3">
    <name type="scientific">Lentzea pudingi</name>
    <dbReference type="NCBI Taxonomy" id="1789439"/>
    <lineage>
        <taxon>Bacteria</taxon>
        <taxon>Bacillati</taxon>
        <taxon>Actinomycetota</taxon>
        <taxon>Actinomycetes</taxon>
        <taxon>Pseudonocardiales</taxon>
        <taxon>Pseudonocardiaceae</taxon>
        <taxon>Lentzea</taxon>
    </lineage>
</organism>
<comment type="caution">
    <text evidence="2">The sequence shown here is derived from an EMBL/GenBank/DDBJ whole genome shotgun (WGS) entry which is preliminary data.</text>
</comment>
<evidence type="ECO:0008006" key="4">
    <source>
        <dbReference type="Google" id="ProtNLM"/>
    </source>
</evidence>
<evidence type="ECO:0000313" key="2">
    <source>
        <dbReference type="EMBL" id="GGN06818.1"/>
    </source>
</evidence>
<gene>
    <name evidence="2" type="ORF">GCM10011609_52950</name>
</gene>
<feature type="region of interest" description="Disordered" evidence="1">
    <location>
        <begin position="68"/>
        <end position="93"/>
    </location>
</feature>
<keyword evidence="3" id="KW-1185">Reference proteome</keyword>
<accession>A0ABQ2IET9</accession>
<evidence type="ECO:0000313" key="3">
    <source>
        <dbReference type="Proteomes" id="UP000597656"/>
    </source>
</evidence>
<dbReference type="EMBL" id="BMNC01000007">
    <property type="protein sequence ID" value="GGN06818.1"/>
    <property type="molecule type" value="Genomic_DNA"/>
</dbReference>
<sequence>MINAGVLPPRSDRMTDFITKDGKVIPLNGGGGGKKGAGVVVAGALALTVAAGTGGVSSIGGLGSTEVGSGGSSLRFGPRKAEGQKAARRGDAEGAWQRMGMKQLKRTARQQAECVAVSFGEIREFFTRTRCTSLERALFAVTDGAGNTAVISVVWVGLASTGDAREFETVMNRHGSGDVHPLGSHLLGLAEIHFTGLRYGSDRDGKSVTIAEAETAGGRIDHDTLDALAEVAAHLPRV</sequence>
<name>A0ABQ2IET9_9PSEU</name>
<feature type="compositionally biased region" description="Basic and acidic residues" evidence="1">
    <location>
        <begin position="79"/>
        <end position="92"/>
    </location>
</feature>
<evidence type="ECO:0000256" key="1">
    <source>
        <dbReference type="SAM" id="MobiDB-lite"/>
    </source>
</evidence>